<dbReference type="InterPro" id="IPR027417">
    <property type="entry name" value="P-loop_NTPase"/>
</dbReference>
<evidence type="ECO:0000256" key="2">
    <source>
        <dbReference type="ARBA" id="ARBA00022741"/>
    </source>
</evidence>
<evidence type="ECO:0000259" key="5">
    <source>
        <dbReference type="SMART" id="SM00534"/>
    </source>
</evidence>
<gene>
    <name evidence="6" type="ORF">DI09_20p190</name>
</gene>
<dbReference type="GO" id="GO:0030983">
    <property type="term" value="F:mismatched DNA binding"/>
    <property type="evidence" value="ECO:0007669"/>
    <property type="project" value="InterPro"/>
</dbReference>
<dbReference type="Pfam" id="PF00488">
    <property type="entry name" value="MutS_V"/>
    <property type="match status" value="1"/>
</dbReference>
<dbReference type="InterPro" id="IPR036187">
    <property type="entry name" value="DNA_mismatch_repair_MutS_sf"/>
</dbReference>
<dbReference type="InterPro" id="IPR045076">
    <property type="entry name" value="MutS"/>
</dbReference>
<keyword evidence="4" id="KW-0238">DNA-binding</keyword>
<dbReference type="SUPFAM" id="SSF52540">
    <property type="entry name" value="P-loop containing nucleoside triphosphate hydrolases"/>
    <property type="match status" value="1"/>
</dbReference>
<dbReference type="SUPFAM" id="SSF48334">
    <property type="entry name" value="DNA repair protein MutS, domain III"/>
    <property type="match status" value="1"/>
</dbReference>
<evidence type="ECO:0000313" key="6">
    <source>
        <dbReference type="EMBL" id="KGG52102.1"/>
    </source>
</evidence>
<keyword evidence="3" id="KW-0067">ATP-binding</keyword>
<feature type="domain" description="DNA mismatch repair proteins mutS family" evidence="5">
    <location>
        <begin position="289"/>
        <end position="438"/>
    </location>
</feature>
<accession>A0A098VSX2</accession>
<evidence type="ECO:0000256" key="1">
    <source>
        <dbReference type="ARBA" id="ARBA00006271"/>
    </source>
</evidence>
<dbReference type="AlphaFoldDB" id="A0A098VSX2"/>
<dbReference type="GO" id="GO:0005634">
    <property type="term" value="C:nucleus"/>
    <property type="evidence" value="ECO:0007669"/>
    <property type="project" value="TreeGrafter"/>
</dbReference>
<evidence type="ECO:0000313" key="7">
    <source>
        <dbReference type="Proteomes" id="UP000029725"/>
    </source>
</evidence>
<dbReference type="Proteomes" id="UP000029725">
    <property type="component" value="Unassembled WGS sequence"/>
</dbReference>
<dbReference type="OrthoDB" id="2188923at2759"/>
<dbReference type="GO" id="GO:0006298">
    <property type="term" value="P:mismatch repair"/>
    <property type="evidence" value="ECO:0007669"/>
    <property type="project" value="InterPro"/>
</dbReference>
<dbReference type="PANTHER" id="PTHR11361">
    <property type="entry name" value="DNA MISMATCH REPAIR PROTEIN MUTS FAMILY MEMBER"/>
    <property type="match status" value="1"/>
</dbReference>
<dbReference type="InterPro" id="IPR000432">
    <property type="entry name" value="DNA_mismatch_repair_MutS_C"/>
</dbReference>
<keyword evidence="2" id="KW-0547">Nucleotide-binding</keyword>
<dbReference type="GO" id="GO:0051026">
    <property type="term" value="P:chiasma assembly"/>
    <property type="evidence" value="ECO:0007669"/>
    <property type="project" value="TreeGrafter"/>
</dbReference>
<dbReference type="RefSeq" id="XP_013238529.1">
    <property type="nucleotide sequence ID" value="XM_013383075.1"/>
</dbReference>
<dbReference type="VEuPathDB" id="MicrosporidiaDB:DI09_20p190"/>
<reference evidence="6 7" key="1">
    <citation type="submission" date="2014-04" db="EMBL/GenBank/DDBJ databases">
        <title>A new species of microsporidia sheds light on the evolution of extreme parasitism.</title>
        <authorList>
            <person name="Haag K.L."/>
            <person name="James T.Y."/>
            <person name="Larsson R."/>
            <person name="Schaer T.M."/>
            <person name="Refardt D."/>
            <person name="Pombert J.-F."/>
            <person name="Ebert D."/>
        </authorList>
    </citation>
    <scope>NUCLEOTIDE SEQUENCE [LARGE SCALE GENOMIC DNA]</scope>
    <source>
        <strain evidence="6 7">UGP3</strain>
        <tissue evidence="6">Spores</tissue>
    </source>
</reference>
<organism evidence="6 7">
    <name type="scientific">Mitosporidium daphniae</name>
    <dbReference type="NCBI Taxonomy" id="1485682"/>
    <lineage>
        <taxon>Eukaryota</taxon>
        <taxon>Fungi</taxon>
        <taxon>Fungi incertae sedis</taxon>
        <taxon>Microsporidia</taxon>
        <taxon>Mitosporidium</taxon>
    </lineage>
</organism>
<proteinExistence type="inferred from homology"/>
<dbReference type="GO" id="GO:0005524">
    <property type="term" value="F:ATP binding"/>
    <property type="evidence" value="ECO:0007669"/>
    <property type="project" value="UniProtKB-KW"/>
</dbReference>
<dbReference type="SMART" id="SM00534">
    <property type="entry name" value="MUTSac"/>
    <property type="match status" value="1"/>
</dbReference>
<dbReference type="GeneID" id="25259010"/>
<dbReference type="GO" id="GO:0140664">
    <property type="term" value="F:ATP-dependent DNA damage sensor activity"/>
    <property type="evidence" value="ECO:0007669"/>
    <property type="project" value="InterPro"/>
</dbReference>
<protein>
    <recommendedName>
        <fullName evidence="5">DNA mismatch repair proteins mutS family domain-containing protein</fullName>
    </recommendedName>
</protein>
<comment type="caution">
    <text evidence="6">The sequence shown here is derived from an EMBL/GenBank/DDBJ whole genome shotgun (WGS) entry which is preliminary data.</text>
</comment>
<dbReference type="HOGENOM" id="CLU_544096_0_0_1"/>
<dbReference type="PANTHER" id="PTHR11361:SF20">
    <property type="entry name" value="MUTS PROTEIN HOMOLOG 5"/>
    <property type="match status" value="1"/>
</dbReference>
<dbReference type="EMBL" id="JMKJ01000122">
    <property type="protein sequence ID" value="KGG52102.1"/>
    <property type="molecule type" value="Genomic_DNA"/>
</dbReference>
<keyword evidence="7" id="KW-1185">Reference proteome</keyword>
<name>A0A098VSX2_9MICR</name>
<evidence type="ECO:0000256" key="4">
    <source>
        <dbReference type="ARBA" id="ARBA00023125"/>
    </source>
</evidence>
<evidence type="ECO:0000256" key="3">
    <source>
        <dbReference type="ARBA" id="ARBA00022840"/>
    </source>
</evidence>
<sequence length="501" mass="55700">MSVFLDPSISQFRDISLYDVEELTKYYLLASSALNIGNILKSVSNADAFKQLFNMNDFLVCSVEAFEGIFITNPIGQSGATSSDNMLIIKPEYSSDLDYYQDIYSNISSLLNQEAMIFCQDLAKNNLSERHDYIMSLVDNFCITCVYFPHLGFLLNIKSNGETNISFCEDSLDLIASFLELDIVFISINSGVFCKSLRMKHLDDVYGDIHSKIKDIELDICHHFITHHLTMKERRIFYRIWCDLSEIDAIISLCISIDKFNLTRPTLTLDTTVHVEGGSNNIQSNSERGLLTLITGPNASGKSVYLKQVFPQSLLSSQVGQIILLAHIGSYVPANEGFTIGIVKELFCMANDGNSVIANRKFVQNLAAIDSILSLYSSRSLILIDEFGPGSDTIDGLSLFISLVLIIEGFSTNSLSIHCAKLAGFSDALVARAVKIYHELLSNQPLELFLEANTEDILKNELPVTHFPAKSILSTFRCWNASVDSIDCLKNHIASLLSGTK</sequence>
<comment type="similarity">
    <text evidence="1">Belongs to the DNA mismatch repair MutS family.</text>
</comment>
<dbReference type="Gene3D" id="3.40.50.300">
    <property type="entry name" value="P-loop containing nucleotide triphosphate hydrolases"/>
    <property type="match status" value="1"/>
</dbReference>